<feature type="transmembrane region" description="Helical" evidence="2">
    <location>
        <begin position="420"/>
        <end position="444"/>
    </location>
</feature>
<organism evidence="4 5">
    <name type="scientific">Dunaliella salina</name>
    <name type="common">Green alga</name>
    <name type="synonym">Protococcus salinus</name>
    <dbReference type="NCBI Taxonomy" id="3046"/>
    <lineage>
        <taxon>Eukaryota</taxon>
        <taxon>Viridiplantae</taxon>
        <taxon>Chlorophyta</taxon>
        <taxon>core chlorophytes</taxon>
        <taxon>Chlorophyceae</taxon>
        <taxon>CS clade</taxon>
        <taxon>Chlamydomonadales</taxon>
        <taxon>Dunaliellaceae</taxon>
        <taxon>Dunaliella</taxon>
    </lineage>
</organism>
<keyword evidence="2" id="KW-0472">Membrane</keyword>
<keyword evidence="2" id="KW-0812">Transmembrane</keyword>
<dbReference type="InterPro" id="IPR028082">
    <property type="entry name" value="Peripla_BP_I"/>
</dbReference>
<evidence type="ECO:0000256" key="2">
    <source>
        <dbReference type="SAM" id="Phobius"/>
    </source>
</evidence>
<keyword evidence="3" id="KW-0732">Signal</keyword>
<sequence>MLEHLRLLAFASAVLQLLQLCNGQSSSTPDLVFRVGAVIGRINQCSEMNDAHLGYLLFADMLDNPGTSLYVTDATGTEHRIRFNYTRYDDECESEKHNALIQTLINEDKVHFLFGSTPVFAEQESVLANKAQRLLYHCCVGPDPIYEMDMRFIYGIQASNTKYSLGAAKSMALAGDVKKLFIFYLEDNIFTSTTCQTAVTYSTDVLKQLSSEFGIVEVVKYTSANATADPNFYSHLVARAISVEAGPGFQVAKTVANRGYYLKALWLTVAPAYEDFAGTLGPKATEHVLTAVQWHPASTFADMFFGTAQEYSQRYDRAYGVTPSCICAAAACPMRQVRLFCCLSHEAGAFVLLLAPMRQISCPVLTSVVCLPHLPLQIQSGVLQATLPIDVANKALVMPKPTPVDEDSGTDYIGTLPREAFIAVVVVVVGSAIILCSAALLIMWRNKQHSMLLEHMLVVSPDDLLIINHPVLLCDGTYECGKALHRNTLVALEPLTEVKQKEMESNMRSQTKPLRRSSTRAIRSSSVPIVRESEPQVMLNGNKTYTSSNELNLSIQPLNLSNQPLNLSNQPINIPRAAYPEDDLEAPPIIFQGPVCEGVEGLRPKRKRPSFKVDPQRQHSTSGANGASALHGLLPTSLHSRSRVNFNFTKGESDDLDSCSQQPLRTSVSNANINLQGPETPQLTRTQILRLVWRSKCLQHPSILPVSGIMWSLPSVPPNMAVLVTECEELGALSSVMDNKLMELDALKMLDICKDLAQALAYLHAQTHPRLRPVLQPRLAGVMLNKHCRRIPAHGSRPPLSPQVPATAGSHWEELEDVQQFGLDIACMLSSGQKVAHMNGANCYSCNNNLHPASGNLDDELVEGSVLRKPCLESLVEEHGDELAQLVLQCCALDSTQRPTFTQVGS</sequence>
<protein>
    <recommendedName>
        <fullName evidence="6">Guanylate cyclase</fullName>
    </recommendedName>
</protein>
<evidence type="ECO:0000313" key="5">
    <source>
        <dbReference type="Proteomes" id="UP000815325"/>
    </source>
</evidence>
<reference evidence="4" key="1">
    <citation type="submission" date="2017-08" db="EMBL/GenBank/DDBJ databases">
        <authorList>
            <person name="Polle J.E."/>
            <person name="Barry K."/>
            <person name="Cushman J."/>
            <person name="Schmutz J."/>
            <person name="Tran D."/>
            <person name="Hathwaick L.T."/>
            <person name="Yim W.C."/>
            <person name="Jenkins J."/>
            <person name="Mckie-Krisberg Z.M."/>
            <person name="Prochnik S."/>
            <person name="Lindquist E."/>
            <person name="Dockter R.B."/>
            <person name="Adam C."/>
            <person name="Molina H."/>
            <person name="Bunkerborg J."/>
            <person name="Jin E."/>
            <person name="Buchheim M."/>
            <person name="Magnuson J."/>
        </authorList>
    </citation>
    <scope>NUCLEOTIDE SEQUENCE</scope>
    <source>
        <strain evidence="4">CCAP 19/18</strain>
    </source>
</reference>
<comment type="caution">
    <text evidence="4">The sequence shown here is derived from an EMBL/GenBank/DDBJ whole genome shotgun (WGS) entry which is preliminary data.</text>
</comment>
<feature type="signal peptide" evidence="3">
    <location>
        <begin position="1"/>
        <end position="23"/>
    </location>
</feature>
<evidence type="ECO:0000313" key="4">
    <source>
        <dbReference type="EMBL" id="KAF5832728.1"/>
    </source>
</evidence>
<gene>
    <name evidence="4" type="ORF">DUNSADRAFT_11278</name>
</gene>
<accession>A0ABQ7GDP5</accession>
<keyword evidence="2" id="KW-1133">Transmembrane helix</keyword>
<evidence type="ECO:0000256" key="1">
    <source>
        <dbReference type="SAM" id="MobiDB-lite"/>
    </source>
</evidence>
<dbReference type="InterPro" id="IPR011009">
    <property type="entry name" value="Kinase-like_dom_sf"/>
</dbReference>
<dbReference type="SUPFAM" id="SSF56112">
    <property type="entry name" value="Protein kinase-like (PK-like)"/>
    <property type="match status" value="1"/>
</dbReference>
<feature type="chain" id="PRO_5045513669" description="Guanylate cyclase" evidence="3">
    <location>
        <begin position="24"/>
        <end position="906"/>
    </location>
</feature>
<feature type="region of interest" description="Disordered" evidence="1">
    <location>
        <begin position="601"/>
        <end position="630"/>
    </location>
</feature>
<keyword evidence="5" id="KW-1185">Reference proteome</keyword>
<dbReference type="Gene3D" id="3.40.50.2300">
    <property type="match status" value="2"/>
</dbReference>
<dbReference type="SUPFAM" id="SSF53822">
    <property type="entry name" value="Periplasmic binding protein-like I"/>
    <property type="match status" value="1"/>
</dbReference>
<dbReference type="Gene3D" id="1.10.510.10">
    <property type="entry name" value="Transferase(Phosphotransferase) domain 1"/>
    <property type="match status" value="1"/>
</dbReference>
<proteinExistence type="predicted"/>
<feature type="region of interest" description="Disordered" evidence="1">
    <location>
        <begin position="501"/>
        <end position="526"/>
    </location>
</feature>
<dbReference type="Proteomes" id="UP000815325">
    <property type="component" value="Unassembled WGS sequence"/>
</dbReference>
<evidence type="ECO:0008006" key="6">
    <source>
        <dbReference type="Google" id="ProtNLM"/>
    </source>
</evidence>
<evidence type="ECO:0000256" key="3">
    <source>
        <dbReference type="SAM" id="SignalP"/>
    </source>
</evidence>
<dbReference type="EMBL" id="MU069853">
    <property type="protein sequence ID" value="KAF5832728.1"/>
    <property type="molecule type" value="Genomic_DNA"/>
</dbReference>
<name>A0ABQ7GDP5_DUNSA</name>